<comment type="caution">
    <text evidence="3">The sequence shown here is derived from an EMBL/GenBank/DDBJ whole genome shotgun (WGS) entry which is preliminary data.</text>
</comment>
<dbReference type="SUPFAM" id="SSF53098">
    <property type="entry name" value="Ribonuclease H-like"/>
    <property type="match status" value="1"/>
</dbReference>
<dbReference type="PANTHER" id="PTHR35046">
    <property type="entry name" value="ZINC KNUCKLE (CCHC-TYPE) FAMILY PROTEIN"/>
    <property type="match status" value="1"/>
</dbReference>
<dbReference type="GO" id="GO:0003723">
    <property type="term" value="F:RNA binding"/>
    <property type="evidence" value="ECO:0007669"/>
    <property type="project" value="UniProtKB-KW"/>
</dbReference>
<dbReference type="InterPro" id="IPR012337">
    <property type="entry name" value="RNaseH-like_sf"/>
</dbReference>
<name>A0A9Q3GYY8_9BASI</name>
<dbReference type="Gene3D" id="3.30.420.10">
    <property type="entry name" value="Ribonuclease H-like superfamily/Ribonuclease H"/>
    <property type="match status" value="1"/>
</dbReference>
<dbReference type="InterPro" id="IPR036397">
    <property type="entry name" value="RNaseH_sf"/>
</dbReference>
<dbReference type="InterPro" id="IPR001584">
    <property type="entry name" value="Integrase_cat-core"/>
</dbReference>
<evidence type="ECO:0000259" key="2">
    <source>
        <dbReference type="PROSITE" id="PS50994"/>
    </source>
</evidence>
<evidence type="ECO:0000313" key="4">
    <source>
        <dbReference type="Proteomes" id="UP000765509"/>
    </source>
</evidence>
<dbReference type="EMBL" id="AVOT02008006">
    <property type="protein sequence ID" value="MBW0485096.1"/>
    <property type="molecule type" value="Genomic_DNA"/>
</dbReference>
<keyword evidence="1" id="KW-0694">RNA-binding</keyword>
<dbReference type="GO" id="GO:0005634">
    <property type="term" value="C:nucleus"/>
    <property type="evidence" value="ECO:0007669"/>
    <property type="project" value="UniProtKB-ARBA"/>
</dbReference>
<evidence type="ECO:0000313" key="3">
    <source>
        <dbReference type="EMBL" id="MBW0485096.1"/>
    </source>
</evidence>
<dbReference type="PROSITE" id="PS50994">
    <property type="entry name" value="INTEGRASE"/>
    <property type="match status" value="1"/>
</dbReference>
<evidence type="ECO:0000256" key="1">
    <source>
        <dbReference type="ARBA" id="ARBA00022884"/>
    </source>
</evidence>
<feature type="domain" description="Integrase catalytic" evidence="2">
    <location>
        <begin position="1"/>
        <end position="130"/>
    </location>
</feature>
<accession>A0A9Q3GYY8</accession>
<dbReference type="GO" id="GO:0015074">
    <property type="term" value="P:DNA integration"/>
    <property type="evidence" value="ECO:0007669"/>
    <property type="project" value="InterPro"/>
</dbReference>
<proteinExistence type="predicted"/>
<keyword evidence="4" id="KW-1185">Reference proteome</keyword>
<dbReference type="OrthoDB" id="3227343at2759"/>
<reference evidence="3" key="1">
    <citation type="submission" date="2021-03" db="EMBL/GenBank/DDBJ databases">
        <title>Draft genome sequence of rust myrtle Austropuccinia psidii MF-1, a brazilian biotype.</title>
        <authorList>
            <person name="Quecine M.C."/>
            <person name="Pachon D.M.R."/>
            <person name="Bonatelli M.L."/>
            <person name="Correr F.H."/>
            <person name="Franceschini L.M."/>
            <person name="Leite T.F."/>
            <person name="Margarido G.R.A."/>
            <person name="Almeida C.A."/>
            <person name="Ferrarezi J.A."/>
            <person name="Labate C.A."/>
        </authorList>
    </citation>
    <scope>NUCLEOTIDE SEQUENCE</scope>
    <source>
        <strain evidence="3">MF-1</strain>
    </source>
</reference>
<sequence length="130" mass="15265">MENYQNGLGSRNCPRGKENYNACLVRVDIFRKSVRCLPFHKEDKAMNTAFLFWNNILATSGAPKIIISDRDPKLTSEFWKKLYDILGTKLSFYTAYHPQPNGLAERMIQNVEDIIKRFCAYRMEYKYHEG</sequence>
<protein>
    <recommendedName>
        <fullName evidence="2">Integrase catalytic domain-containing protein</fullName>
    </recommendedName>
</protein>
<gene>
    <name evidence="3" type="ORF">O181_024811</name>
</gene>
<dbReference type="Proteomes" id="UP000765509">
    <property type="component" value="Unassembled WGS sequence"/>
</dbReference>
<dbReference type="PANTHER" id="PTHR35046:SF26">
    <property type="entry name" value="RNA-DIRECTED DNA POLYMERASE"/>
    <property type="match status" value="1"/>
</dbReference>
<organism evidence="3 4">
    <name type="scientific">Austropuccinia psidii MF-1</name>
    <dbReference type="NCBI Taxonomy" id="1389203"/>
    <lineage>
        <taxon>Eukaryota</taxon>
        <taxon>Fungi</taxon>
        <taxon>Dikarya</taxon>
        <taxon>Basidiomycota</taxon>
        <taxon>Pucciniomycotina</taxon>
        <taxon>Pucciniomycetes</taxon>
        <taxon>Pucciniales</taxon>
        <taxon>Sphaerophragmiaceae</taxon>
        <taxon>Austropuccinia</taxon>
    </lineage>
</organism>
<dbReference type="AlphaFoldDB" id="A0A9Q3GYY8"/>